<reference evidence="1" key="2">
    <citation type="submission" date="2020-09" db="EMBL/GenBank/DDBJ databases">
        <authorList>
            <person name="Sun Q."/>
            <person name="Ohkuma M."/>
        </authorList>
    </citation>
    <scope>NUCLEOTIDE SEQUENCE</scope>
    <source>
        <strain evidence="1">JCM 4784</strain>
    </source>
</reference>
<dbReference type="AlphaFoldDB" id="A0A918ZJL4"/>
<evidence type="ECO:0000313" key="1">
    <source>
        <dbReference type="EMBL" id="GHE56340.1"/>
    </source>
</evidence>
<organism evidence="1 2">
    <name type="scientific">Streptomyces longispororuber</name>
    <dbReference type="NCBI Taxonomy" id="68230"/>
    <lineage>
        <taxon>Bacteria</taxon>
        <taxon>Bacillati</taxon>
        <taxon>Actinomycetota</taxon>
        <taxon>Actinomycetes</taxon>
        <taxon>Kitasatosporales</taxon>
        <taxon>Streptomycetaceae</taxon>
        <taxon>Streptomyces</taxon>
    </lineage>
</organism>
<keyword evidence="2" id="KW-1185">Reference proteome</keyword>
<dbReference type="Proteomes" id="UP000608024">
    <property type="component" value="Unassembled WGS sequence"/>
</dbReference>
<sequence>MSSFLRARGRIGQRTLLLAAAAVLLTGWAVHVMTLYKPPAARREQRLARPVRVLHTRGVLEDGLTTDPHLLERVFQQRPAVRP</sequence>
<reference evidence="1" key="1">
    <citation type="journal article" date="2014" name="Int. J. Syst. Evol. Microbiol.">
        <title>Complete genome sequence of Corynebacterium casei LMG S-19264T (=DSM 44701T), isolated from a smear-ripened cheese.</title>
        <authorList>
            <consortium name="US DOE Joint Genome Institute (JGI-PGF)"/>
            <person name="Walter F."/>
            <person name="Albersmeier A."/>
            <person name="Kalinowski J."/>
            <person name="Ruckert C."/>
        </authorList>
    </citation>
    <scope>NUCLEOTIDE SEQUENCE</scope>
    <source>
        <strain evidence="1">JCM 4784</strain>
    </source>
</reference>
<comment type="caution">
    <text evidence="1">The sequence shown here is derived from an EMBL/GenBank/DDBJ whole genome shotgun (WGS) entry which is preliminary data.</text>
</comment>
<name>A0A918ZJL4_9ACTN</name>
<accession>A0A918ZJL4</accession>
<proteinExistence type="predicted"/>
<dbReference type="RefSeq" id="WP_190136148.1">
    <property type="nucleotide sequence ID" value="NZ_BNBT01000032.1"/>
</dbReference>
<dbReference type="EMBL" id="BNBT01000032">
    <property type="protein sequence ID" value="GHE56340.1"/>
    <property type="molecule type" value="Genomic_DNA"/>
</dbReference>
<gene>
    <name evidence="1" type="ORF">GCM10018785_27050</name>
</gene>
<protein>
    <submittedName>
        <fullName evidence="1">Uncharacterized protein</fullName>
    </submittedName>
</protein>
<evidence type="ECO:0000313" key="2">
    <source>
        <dbReference type="Proteomes" id="UP000608024"/>
    </source>
</evidence>